<evidence type="ECO:0000313" key="2">
    <source>
        <dbReference type="Proteomes" id="UP001142610"/>
    </source>
</evidence>
<dbReference type="EMBL" id="JANIBC010000018">
    <property type="protein sequence ID" value="MCQ8186409.1"/>
    <property type="molecule type" value="Genomic_DNA"/>
</dbReference>
<proteinExistence type="predicted"/>
<organism evidence="1 2">
    <name type="scientific">Parvularcula maris</name>
    <dbReference type="NCBI Taxonomy" id="2965077"/>
    <lineage>
        <taxon>Bacteria</taxon>
        <taxon>Pseudomonadati</taxon>
        <taxon>Pseudomonadota</taxon>
        <taxon>Alphaproteobacteria</taxon>
        <taxon>Parvularculales</taxon>
        <taxon>Parvularculaceae</taxon>
        <taxon>Parvularcula</taxon>
    </lineage>
</organism>
<sequence>MIAIVEDDPVLGAELIVSLERMGAIVHGPFRTLSAALQAFSSELPEGAILDVELLDGTVFPAADRLNDLSIPFVFYTSLASKGRSRAHHYEVPVFDKSVSSQEPIAWLVQTLGKASP</sequence>
<evidence type="ECO:0008006" key="3">
    <source>
        <dbReference type="Google" id="ProtNLM"/>
    </source>
</evidence>
<reference evidence="1" key="1">
    <citation type="submission" date="2022-07" db="EMBL/GenBank/DDBJ databases">
        <title>Parvularcula maris sp. nov., an algicidal bacterium isolated from seawater.</title>
        <authorList>
            <person name="Li F."/>
        </authorList>
    </citation>
    <scope>NUCLEOTIDE SEQUENCE</scope>
    <source>
        <strain evidence="1">BGMRC 0090</strain>
    </source>
</reference>
<dbReference type="RefSeq" id="WP_256620330.1">
    <property type="nucleotide sequence ID" value="NZ_JANIBC010000018.1"/>
</dbReference>
<dbReference type="SUPFAM" id="SSF52172">
    <property type="entry name" value="CheY-like"/>
    <property type="match status" value="1"/>
</dbReference>
<protein>
    <recommendedName>
        <fullName evidence="3">Response regulator</fullName>
    </recommendedName>
</protein>
<comment type="caution">
    <text evidence="1">The sequence shown here is derived from an EMBL/GenBank/DDBJ whole genome shotgun (WGS) entry which is preliminary data.</text>
</comment>
<accession>A0A9X2LB31</accession>
<dbReference type="Gene3D" id="3.40.50.2300">
    <property type="match status" value="1"/>
</dbReference>
<dbReference type="AlphaFoldDB" id="A0A9X2LB31"/>
<name>A0A9X2LB31_9PROT</name>
<keyword evidence="2" id="KW-1185">Reference proteome</keyword>
<gene>
    <name evidence="1" type="ORF">NOG11_13570</name>
</gene>
<evidence type="ECO:0000313" key="1">
    <source>
        <dbReference type="EMBL" id="MCQ8186409.1"/>
    </source>
</evidence>
<dbReference type="Proteomes" id="UP001142610">
    <property type="component" value="Unassembled WGS sequence"/>
</dbReference>
<dbReference type="InterPro" id="IPR011006">
    <property type="entry name" value="CheY-like_superfamily"/>
</dbReference>